<gene>
    <name evidence="2" type="ORF">KHLLAP_LOCUS5885</name>
</gene>
<evidence type="ECO:0000313" key="2">
    <source>
        <dbReference type="EMBL" id="CAJ2505417.1"/>
    </source>
</evidence>
<reference evidence="2" key="1">
    <citation type="submission" date="2023-10" db="EMBL/GenBank/DDBJ databases">
        <authorList>
            <person name="Hackl T."/>
        </authorList>
    </citation>
    <scope>NUCLEOTIDE SEQUENCE</scope>
</reference>
<evidence type="ECO:0000256" key="1">
    <source>
        <dbReference type="SAM" id="SignalP"/>
    </source>
</evidence>
<name>A0AAI8YI31_9PEZI</name>
<dbReference type="Proteomes" id="UP001295740">
    <property type="component" value="Unassembled WGS sequence"/>
</dbReference>
<sequence>MQYSKLLFTVMTMATLASALSPRALRKEPNTKKHIADEDATGLNDDDDIIAYANWQDTNPQE</sequence>
<proteinExistence type="predicted"/>
<dbReference type="EMBL" id="CAUWAG010000007">
    <property type="protein sequence ID" value="CAJ2505417.1"/>
    <property type="molecule type" value="Genomic_DNA"/>
</dbReference>
<feature type="chain" id="PRO_5042601009" evidence="1">
    <location>
        <begin position="20"/>
        <end position="62"/>
    </location>
</feature>
<keyword evidence="3" id="KW-1185">Reference proteome</keyword>
<evidence type="ECO:0000313" key="3">
    <source>
        <dbReference type="Proteomes" id="UP001295740"/>
    </source>
</evidence>
<protein>
    <submittedName>
        <fullName evidence="2">Uu.00g128110.m01.CDS01</fullName>
    </submittedName>
</protein>
<organism evidence="2 3">
    <name type="scientific">Anthostomella pinea</name>
    <dbReference type="NCBI Taxonomy" id="933095"/>
    <lineage>
        <taxon>Eukaryota</taxon>
        <taxon>Fungi</taxon>
        <taxon>Dikarya</taxon>
        <taxon>Ascomycota</taxon>
        <taxon>Pezizomycotina</taxon>
        <taxon>Sordariomycetes</taxon>
        <taxon>Xylariomycetidae</taxon>
        <taxon>Xylariales</taxon>
        <taxon>Xylariaceae</taxon>
        <taxon>Anthostomella</taxon>
    </lineage>
</organism>
<comment type="caution">
    <text evidence="2">The sequence shown here is derived from an EMBL/GenBank/DDBJ whole genome shotgun (WGS) entry which is preliminary data.</text>
</comment>
<keyword evidence="1" id="KW-0732">Signal</keyword>
<feature type="signal peptide" evidence="1">
    <location>
        <begin position="1"/>
        <end position="19"/>
    </location>
</feature>
<accession>A0AAI8YI31</accession>
<dbReference type="AlphaFoldDB" id="A0AAI8YI31"/>